<dbReference type="Gene3D" id="2.20.100.10">
    <property type="entry name" value="Thrombospondin type-1 (TSP1) repeat"/>
    <property type="match status" value="3"/>
</dbReference>
<dbReference type="SUPFAM" id="SSF82895">
    <property type="entry name" value="TSP-1 type 1 repeat"/>
    <property type="match status" value="3"/>
</dbReference>
<keyword evidence="3" id="KW-0479">Metal-binding</keyword>
<dbReference type="Pfam" id="PF19030">
    <property type="entry name" value="TSP1_ADAMTS"/>
    <property type="match status" value="3"/>
</dbReference>
<evidence type="ECO:0000256" key="1">
    <source>
        <dbReference type="ARBA" id="ARBA00004613"/>
    </source>
</evidence>
<keyword evidence="4" id="KW-0732">Signal</keyword>
<sequence>MLLLVQEITKNVNCPLVQKLQNYGLHRFLPFMWERRPNGDMDHGPHYQSSVTNIALIFDQCTVTCDSGIITRQVVCVNYHQQINENYCDPEGRPSKEQECNMPPCPPVYHTPKIHDHPSHIPEVGYPPIHHPLDNTNQWNHPSVGGYQWRTGPWGACSSTCAGGFHRRVVVCQDEEGRSASYCDEATKPPESRHCDSGPCPRWNYGNWGECTQTCGDGIKTRLVICQLPTGQMLGDQNCEILDKPPNMAQCNVHSCPGDVSWHRGPWKSIYCSDMHLDNPKEYLTLIKGEADNFSEVYGFRLQNPYECPFNGSRRQDCACRNDYLAAGFTVFSKIRFDVFSMQIRTTDFLFAQTILGRAVPFATAGDCYSAARCPQGQFSINLAGTGLRLSSTVKWMAQGNYATADIHKSHTNWYWKPAGKANRRQCPQAYRAAALGKDLQPMAWLLLWIL</sequence>
<keyword evidence="5" id="KW-0677">Repeat</keyword>
<comment type="caution">
    <text evidence="7">The sequence shown here is derived from an EMBL/GenBank/DDBJ whole genome shotgun (WGS) entry which is preliminary data.</text>
</comment>
<gene>
    <name evidence="7" type="ORF">ASZ78_009189</name>
</gene>
<feature type="domain" description="GON" evidence="6">
    <location>
        <begin position="235"/>
        <end position="443"/>
    </location>
</feature>
<evidence type="ECO:0000256" key="5">
    <source>
        <dbReference type="ARBA" id="ARBA00022737"/>
    </source>
</evidence>
<accession>A0A226MTZ5</accession>
<dbReference type="GO" id="GO:0005576">
    <property type="term" value="C:extracellular region"/>
    <property type="evidence" value="ECO:0007669"/>
    <property type="project" value="UniProtKB-SubCell"/>
</dbReference>
<comment type="subcellular location">
    <subcellularLocation>
        <location evidence="1">Secreted</location>
    </subcellularLocation>
</comment>
<dbReference type="GO" id="GO:0031012">
    <property type="term" value="C:extracellular matrix"/>
    <property type="evidence" value="ECO:0007669"/>
    <property type="project" value="TreeGrafter"/>
</dbReference>
<keyword evidence="8" id="KW-1185">Reference proteome</keyword>
<dbReference type="InterPro" id="IPR050439">
    <property type="entry name" value="ADAMTS_ADAMTS-like"/>
</dbReference>
<protein>
    <recommendedName>
        <fullName evidence="6">GON domain-containing protein</fullName>
    </recommendedName>
</protein>
<dbReference type="GO" id="GO:0004222">
    <property type="term" value="F:metalloendopeptidase activity"/>
    <property type="evidence" value="ECO:0007669"/>
    <property type="project" value="InterPro"/>
</dbReference>
<dbReference type="SMART" id="SM00209">
    <property type="entry name" value="TSP1"/>
    <property type="match status" value="3"/>
</dbReference>
<evidence type="ECO:0000256" key="3">
    <source>
        <dbReference type="ARBA" id="ARBA00022723"/>
    </source>
</evidence>
<dbReference type="PANTHER" id="PTHR13723:SF165">
    <property type="entry name" value="A DISINTEGRIN AND METALLOPROTEINASE WITH THROMBOSPONDIN MOTIFS 20"/>
    <property type="match status" value="1"/>
</dbReference>
<dbReference type="InterPro" id="IPR036383">
    <property type="entry name" value="TSP1_rpt_sf"/>
</dbReference>
<dbReference type="EMBL" id="MCFN01000457">
    <property type="protein sequence ID" value="OXB58610.1"/>
    <property type="molecule type" value="Genomic_DNA"/>
</dbReference>
<dbReference type="Pfam" id="PF08685">
    <property type="entry name" value="GON"/>
    <property type="match status" value="1"/>
</dbReference>
<evidence type="ECO:0000313" key="8">
    <source>
        <dbReference type="Proteomes" id="UP000198323"/>
    </source>
</evidence>
<evidence type="ECO:0000313" key="7">
    <source>
        <dbReference type="EMBL" id="OXB58610.1"/>
    </source>
</evidence>
<dbReference type="AlphaFoldDB" id="A0A226MTZ5"/>
<evidence type="ECO:0000259" key="6">
    <source>
        <dbReference type="PROSITE" id="PS51046"/>
    </source>
</evidence>
<dbReference type="OrthoDB" id="5948003at2759"/>
<dbReference type="GO" id="GO:0030198">
    <property type="term" value="P:extracellular matrix organization"/>
    <property type="evidence" value="ECO:0007669"/>
    <property type="project" value="TreeGrafter"/>
</dbReference>
<dbReference type="GO" id="GO:0006508">
    <property type="term" value="P:proteolysis"/>
    <property type="evidence" value="ECO:0007669"/>
    <property type="project" value="TreeGrafter"/>
</dbReference>
<proteinExistence type="predicted"/>
<dbReference type="FunFam" id="2.20.100.10:FF:000005">
    <property type="entry name" value="ADAM metallopeptidase with thrombospondin type 1 motif 9"/>
    <property type="match status" value="3"/>
</dbReference>
<organism evidence="7 8">
    <name type="scientific">Callipepla squamata</name>
    <name type="common">Scaled quail</name>
    <dbReference type="NCBI Taxonomy" id="9009"/>
    <lineage>
        <taxon>Eukaryota</taxon>
        <taxon>Metazoa</taxon>
        <taxon>Chordata</taxon>
        <taxon>Craniata</taxon>
        <taxon>Vertebrata</taxon>
        <taxon>Euteleostomi</taxon>
        <taxon>Archelosauria</taxon>
        <taxon>Archosauria</taxon>
        <taxon>Dinosauria</taxon>
        <taxon>Saurischia</taxon>
        <taxon>Theropoda</taxon>
        <taxon>Coelurosauria</taxon>
        <taxon>Aves</taxon>
        <taxon>Neognathae</taxon>
        <taxon>Galloanserae</taxon>
        <taxon>Galliformes</taxon>
        <taxon>Odontophoridae</taxon>
        <taxon>Callipepla</taxon>
    </lineage>
</organism>
<dbReference type="InterPro" id="IPR000884">
    <property type="entry name" value="TSP1_rpt"/>
</dbReference>
<dbReference type="InterPro" id="IPR012314">
    <property type="entry name" value="Pept_M12B_GON-ADAMTSs"/>
</dbReference>
<dbReference type="Proteomes" id="UP000198323">
    <property type="component" value="Unassembled WGS sequence"/>
</dbReference>
<dbReference type="STRING" id="9009.A0A226MTZ5"/>
<dbReference type="GO" id="GO:0008270">
    <property type="term" value="F:zinc ion binding"/>
    <property type="evidence" value="ECO:0007669"/>
    <property type="project" value="InterPro"/>
</dbReference>
<evidence type="ECO:0000256" key="2">
    <source>
        <dbReference type="ARBA" id="ARBA00022525"/>
    </source>
</evidence>
<dbReference type="PANTHER" id="PTHR13723">
    <property type="entry name" value="ADAMTS A DISINTEGRIN AND METALLOPROTEASE WITH THROMBOSPONDIN MOTIFS PROTEASE"/>
    <property type="match status" value="1"/>
</dbReference>
<name>A0A226MTZ5_CALSU</name>
<reference evidence="7 8" key="1">
    <citation type="submission" date="2016-07" db="EMBL/GenBank/DDBJ databases">
        <title>Disparate Historic Effective Population Sizes Predicted by Modern Levels of Genome Diversity for the Scaled Quail (Callipepla squamata) and the Northern Bobwhite (Colinus virginianus): Inferences from First and Second Generation Draft Genome Assemblies for Sympatric New World Quail.</title>
        <authorList>
            <person name="Oldeschulte D.L."/>
            <person name="Halley Y.A."/>
            <person name="Bhattarai E.K."/>
            <person name="Brashear W.A."/>
            <person name="Hill J."/>
            <person name="Metz R.P."/>
            <person name="Johnson C.D."/>
            <person name="Rollins D."/>
            <person name="Peterson M.J."/>
            <person name="Bickhart D.M."/>
            <person name="Decker J.E."/>
            <person name="Seabury C.M."/>
        </authorList>
    </citation>
    <scope>NUCLEOTIDE SEQUENCE [LARGE SCALE GENOMIC DNA]</scope>
    <source>
        <strain evidence="7 8">Texas</strain>
        <tissue evidence="7">Leg muscle</tissue>
    </source>
</reference>
<dbReference type="PROSITE" id="PS51046">
    <property type="entry name" value="GON"/>
    <property type="match status" value="1"/>
</dbReference>
<dbReference type="PROSITE" id="PS50092">
    <property type="entry name" value="TSP1"/>
    <property type="match status" value="3"/>
</dbReference>
<keyword evidence="2" id="KW-0964">Secreted</keyword>
<evidence type="ECO:0000256" key="4">
    <source>
        <dbReference type="ARBA" id="ARBA00022729"/>
    </source>
</evidence>